<evidence type="ECO:0000313" key="2">
    <source>
        <dbReference type="EMBL" id="GAA0778328.1"/>
    </source>
</evidence>
<reference evidence="3" key="1">
    <citation type="journal article" date="2019" name="Int. J. Syst. Evol. Microbiol.">
        <title>The Global Catalogue of Microorganisms (GCM) 10K type strain sequencing project: providing services to taxonomists for standard genome sequencing and annotation.</title>
        <authorList>
            <consortium name="The Broad Institute Genomics Platform"/>
            <consortium name="The Broad Institute Genome Sequencing Center for Infectious Disease"/>
            <person name="Wu L."/>
            <person name="Ma J."/>
        </authorList>
    </citation>
    <scope>NUCLEOTIDE SEQUENCE [LARGE SCALE GENOMIC DNA]</scope>
    <source>
        <strain evidence="3">JCM 1417</strain>
    </source>
</reference>
<proteinExistence type="predicted"/>
<organism evidence="2 3">
    <name type="scientific">Clostridium subterminale</name>
    <dbReference type="NCBI Taxonomy" id="1550"/>
    <lineage>
        <taxon>Bacteria</taxon>
        <taxon>Bacillati</taxon>
        <taxon>Bacillota</taxon>
        <taxon>Clostridia</taxon>
        <taxon>Eubacteriales</taxon>
        <taxon>Clostridiaceae</taxon>
        <taxon>Clostridium</taxon>
    </lineage>
</organism>
<feature type="signal peptide" evidence="1">
    <location>
        <begin position="1"/>
        <end position="28"/>
    </location>
</feature>
<dbReference type="RefSeq" id="WP_343827837.1">
    <property type="nucleotide sequence ID" value="NZ_BAAACI010000008.1"/>
</dbReference>
<evidence type="ECO:0000313" key="3">
    <source>
        <dbReference type="Proteomes" id="UP001501047"/>
    </source>
</evidence>
<accession>A0ABP3W6D5</accession>
<dbReference type="Proteomes" id="UP001501047">
    <property type="component" value="Unassembled WGS sequence"/>
</dbReference>
<keyword evidence="1" id="KW-0732">Signal</keyword>
<sequence length="149" mass="16544">MKKNNFKKVVISLCLLLTVFGCSSKAFAGETLMNYRETEVRDGFTQGVFELNSRRAVIIINRIEGWTTSERSRQNMQVEVWKRIGVGQYSLVDAKFTSSTGEVEYGSFYEGGTGSLTRYVNLEPGIYKLKFVSADSNVCATVSGIVGLP</sequence>
<name>A0ABP3W6D5_CLOSU</name>
<protein>
    <recommendedName>
        <fullName evidence="4">DUF5626 domain-containing protein</fullName>
    </recommendedName>
</protein>
<dbReference type="PROSITE" id="PS51257">
    <property type="entry name" value="PROKAR_LIPOPROTEIN"/>
    <property type="match status" value="1"/>
</dbReference>
<gene>
    <name evidence="2" type="ORF">GCM10008908_35060</name>
</gene>
<evidence type="ECO:0008006" key="4">
    <source>
        <dbReference type="Google" id="ProtNLM"/>
    </source>
</evidence>
<dbReference type="EMBL" id="BAAACI010000008">
    <property type="protein sequence ID" value="GAA0778328.1"/>
    <property type="molecule type" value="Genomic_DNA"/>
</dbReference>
<feature type="chain" id="PRO_5045237669" description="DUF5626 domain-containing protein" evidence="1">
    <location>
        <begin position="29"/>
        <end position="149"/>
    </location>
</feature>
<evidence type="ECO:0000256" key="1">
    <source>
        <dbReference type="SAM" id="SignalP"/>
    </source>
</evidence>
<keyword evidence="3" id="KW-1185">Reference proteome</keyword>
<comment type="caution">
    <text evidence="2">The sequence shown here is derived from an EMBL/GenBank/DDBJ whole genome shotgun (WGS) entry which is preliminary data.</text>
</comment>